<reference evidence="1 2" key="1">
    <citation type="submission" date="2014-04" db="EMBL/GenBank/DDBJ databases">
        <authorList>
            <consortium name="DOE Joint Genome Institute"/>
            <person name="Kuo A."/>
            <person name="Kohler A."/>
            <person name="Nagy L.G."/>
            <person name="Floudas D."/>
            <person name="Copeland A."/>
            <person name="Barry K.W."/>
            <person name="Cichocki N."/>
            <person name="Veneault-Fourrey C."/>
            <person name="LaButti K."/>
            <person name="Lindquist E.A."/>
            <person name="Lipzen A."/>
            <person name="Lundell T."/>
            <person name="Morin E."/>
            <person name="Murat C."/>
            <person name="Sun H."/>
            <person name="Tunlid A."/>
            <person name="Henrissat B."/>
            <person name="Grigoriev I.V."/>
            <person name="Hibbett D.S."/>
            <person name="Martin F."/>
            <person name="Nordberg H.P."/>
            <person name="Cantor M.N."/>
            <person name="Hua S.X."/>
        </authorList>
    </citation>
    <scope>NUCLEOTIDE SEQUENCE [LARGE SCALE GENOMIC DNA]</scope>
    <source>
        <strain evidence="1 2">LaAM-08-1</strain>
    </source>
</reference>
<evidence type="ECO:0000313" key="2">
    <source>
        <dbReference type="Proteomes" id="UP000054477"/>
    </source>
</evidence>
<dbReference type="AlphaFoldDB" id="A0A0C9Y2K6"/>
<dbReference type="EMBL" id="KN838544">
    <property type="protein sequence ID" value="KIK08074.1"/>
    <property type="molecule type" value="Genomic_DNA"/>
</dbReference>
<accession>A0A0C9Y2K6</accession>
<evidence type="ECO:0000313" key="1">
    <source>
        <dbReference type="EMBL" id="KIK08074.1"/>
    </source>
</evidence>
<proteinExistence type="predicted"/>
<gene>
    <name evidence="1" type="ORF">K443DRAFT_609316</name>
</gene>
<name>A0A0C9Y2K6_9AGAR</name>
<keyword evidence="2" id="KW-1185">Reference proteome</keyword>
<dbReference type="Proteomes" id="UP000054477">
    <property type="component" value="Unassembled WGS sequence"/>
</dbReference>
<reference evidence="2" key="2">
    <citation type="submission" date="2015-01" db="EMBL/GenBank/DDBJ databases">
        <title>Evolutionary Origins and Diversification of the Mycorrhizal Mutualists.</title>
        <authorList>
            <consortium name="DOE Joint Genome Institute"/>
            <consortium name="Mycorrhizal Genomics Consortium"/>
            <person name="Kohler A."/>
            <person name="Kuo A."/>
            <person name="Nagy L.G."/>
            <person name="Floudas D."/>
            <person name="Copeland A."/>
            <person name="Barry K.W."/>
            <person name="Cichocki N."/>
            <person name="Veneault-Fourrey C."/>
            <person name="LaButti K."/>
            <person name="Lindquist E.A."/>
            <person name="Lipzen A."/>
            <person name="Lundell T."/>
            <person name="Morin E."/>
            <person name="Murat C."/>
            <person name="Riley R."/>
            <person name="Ohm R."/>
            <person name="Sun H."/>
            <person name="Tunlid A."/>
            <person name="Henrissat B."/>
            <person name="Grigoriev I.V."/>
            <person name="Hibbett D.S."/>
            <person name="Martin F."/>
        </authorList>
    </citation>
    <scope>NUCLEOTIDE SEQUENCE [LARGE SCALE GENOMIC DNA]</scope>
    <source>
        <strain evidence="2">LaAM-08-1</strain>
    </source>
</reference>
<dbReference type="HOGENOM" id="CLU_1686910_0_0_1"/>
<protein>
    <submittedName>
        <fullName evidence="1">Unplaced genomic scaffold K443scaffold_9, whole genome shotgun sequence</fullName>
    </submittedName>
</protein>
<organism evidence="1 2">
    <name type="scientific">Laccaria amethystina LaAM-08-1</name>
    <dbReference type="NCBI Taxonomy" id="1095629"/>
    <lineage>
        <taxon>Eukaryota</taxon>
        <taxon>Fungi</taxon>
        <taxon>Dikarya</taxon>
        <taxon>Basidiomycota</taxon>
        <taxon>Agaricomycotina</taxon>
        <taxon>Agaricomycetes</taxon>
        <taxon>Agaricomycetidae</taxon>
        <taxon>Agaricales</taxon>
        <taxon>Agaricineae</taxon>
        <taxon>Hydnangiaceae</taxon>
        <taxon>Laccaria</taxon>
    </lineage>
</organism>
<sequence length="156" mass="17516">MSCDLHDHLAFETGPPAAPCLTCEPFQIGPKTTSWTNGCQEVSNRSDCRRYFLQGSLCTTVSGVYLRSSSGSAFSLPKNTFSGQREFANFHVSFLFRARRMRSRARPKVQLKLLVSPHISPQPDHLVKEIILPRPNNDRIKLLPSMRTSEVGSHKT</sequence>